<gene>
    <name evidence="1" type="ORF">BAUCODRAFT_36214</name>
</gene>
<dbReference type="AlphaFoldDB" id="M2MQJ6"/>
<sequence>MLTKGRSSHNGLRQVTSRSAHPSLRHSLLLALPEKVRRTVYTYVVTYEEPIPIRLFSATSSEGIDTCTAILKRTWFFSPPVLRICRAIAEEAAPPFYANNSFKAEVMGSDTSVLQEWLNATHPAHLALIPELIISLEPRSFFDLQELRADSAATGSSSSAGELAALLVGSGISGERVFMKVSIDFGVLREDAMWLGRRTGDVTNLWKAWFADLQECMDREEYGMAEKEGTLVQGEGTVESESLIDKVSSLTSKMAGLLGCAEGRYQ</sequence>
<dbReference type="GeneID" id="19112906"/>
<name>M2MQJ6_BAUPA</name>
<dbReference type="EMBL" id="KB445559">
    <property type="protein sequence ID" value="EMC93763.1"/>
    <property type="molecule type" value="Genomic_DNA"/>
</dbReference>
<dbReference type="Proteomes" id="UP000011761">
    <property type="component" value="Unassembled WGS sequence"/>
</dbReference>
<organism evidence="1 2">
    <name type="scientific">Baudoinia panamericana (strain UAMH 10762)</name>
    <name type="common">Angels' share fungus</name>
    <name type="synonym">Baudoinia compniacensis (strain UAMH 10762)</name>
    <dbReference type="NCBI Taxonomy" id="717646"/>
    <lineage>
        <taxon>Eukaryota</taxon>
        <taxon>Fungi</taxon>
        <taxon>Dikarya</taxon>
        <taxon>Ascomycota</taxon>
        <taxon>Pezizomycotina</taxon>
        <taxon>Dothideomycetes</taxon>
        <taxon>Dothideomycetidae</taxon>
        <taxon>Mycosphaerellales</taxon>
        <taxon>Teratosphaeriaceae</taxon>
        <taxon>Baudoinia</taxon>
    </lineage>
</organism>
<keyword evidence="2" id="KW-1185">Reference proteome</keyword>
<accession>M2MQJ6</accession>
<dbReference type="RefSeq" id="XP_007678584.1">
    <property type="nucleotide sequence ID" value="XM_007680394.1"/>
</dbReference>
<dbReference type="KEGG" id="bcom:BAUCODRAFT_36214"/>
<dbReference type="OrthoDB" id="3887043at2759"/>
<reference evidence="1 2" key="1">
    <citation type="journal article" date="2012" name="PLoS Pathog.">
        <title>Diverse lifestyles and strategies of plant pathogenesis encoded in the genomes of eighteen Dothideomycetes fungi.</title>
        <authorList>
            <person name="Ohm R.A."/>
            <person name="Feau N."/>
            <person name="Henrissat B."/>
            <person name="Schoch C.L."/>
            <person name="Horwitz B.A."/>
            <person name="Barry K.W."/>
            <person name="Condon B.J."/>
            <person name="Copeland A.C."/>
            <person name="Dhillon B."/>
            <person name="Glaser F."/>
            <person name="Hesse C.N."/>
            <person name="Kosti I."/>
            <person name="LaButti K."/>
            <person name="Lindquist E.A."/>
            <person name="Lucas S."/>
            <person name="Salamov A.A."/>
            <person name="Bradshaw R.E."/>
            <person name="Ciuffetti L."/>
            <person name="Hamelin R.C."/>
            <person name="Kema G.H.J."/>
            <person name="Lawrence C."/>
            <person name="Scott J.A."/>
            <person name="Spatafora J.W."/>
            <person name="Turgeon B.G."/>
            <person name="de Wit P.J.G.M."/>
            <person name="Zhong S."/>
            <person name="Goodwin S.B."/>
            <person name="Grigoriev I.V."/>
        </authorList>
    </citation>
    <scope>NUCLEOTIDE SEQUENCE [LARGE SCALE GENOMIC DNA]</scope>
    <source>
        <strain evidence="1 2">UAMH 10762</strain>
    </source>
</reference>
<dbReference type="HOGENOM" id="CLU_1045801_0_0_1"/>
<protein>
    <submittedName>
        <fullName evidence="1">Uncharacterized protein</fullName>
    </submittedName>
</protein>
<evidence type="ECO:0000313" key="1">
    <source>
        <dbReference type="EMBL" id="EMC93763.1"/>
    </source>
</evidence>
<evidence type="ECO:0000313" key="2">
    <source>
        <dbReference type="Proteomes" id="UP000011761"/>
    </source>
</evidence>
<proteinExistence type="predicted"/>